<keyword evidence="2" id="KW-0813">Transport</keyword>
<protein>
    <submittedName>
        <fullName evidence="5">Extracellular solute-binding protein</fullName>
    </submittedName>
</protein>
<feature type="chain" id="PRO_5038031830" evidence="4">
    <location>
        <begin position="26"/>
        <end position="430"/>
    </location>
</feature>
<dbReference type="EMBL" id="JACXJA010000019">
    <property type="protein sequence ID" value="MBD2863379.1"/>
    <property type="molecule type" value="Genomic_DNA"/>
</dbReference>
<dbReference type="PROSITE" id="PS01037">
    <property type="entry name" value="SBP_BACTERIAL_1"/>
    <property type="match status" value="1"/>
</dbReference>
<comment type="similarity">
    <text evidence="1">Belongs to the bacterial solute-binding protein 1 family.</text>
</comment>
<feature type="signal peptide" evidence="4">
    <location>
        <begin position="1"/>
        <end position="25"/>
    </location>
</feature>
<name>A0A927C9L8_9BACL</name>
<dbReference type="InterPro" id="IPR006061">
    <property type="entry name" value="SBP_1_CS"/>
</dbReference>
<reference evidence="5" key="1">
    <citation type="submission" date="2020-09" db="EMBL/GenBank/DDBJ databases">
        <title>A novel bacterium of genus Paenibacillus, isolated from South China Sea.</title>
        <authorList>
            <person name="Huang H."/>
            <person name="Mo K."/>
            <person name="Hu Y."/>
        </authorList>
    </citation>
    <scope>NUCLEOTIDE SEQUENCE</scope>
    <source>
        <strain evidence="5">IB182363</strain>
    </source>
</reference>
<keyword evidence="6" id="KW-1185">Reference proteome</keyword>
<dbReference type="InterPro" id="IPR006059">
    <property type="entry name" value="SBP"/>
</dbReference>
<dbReference type="GO" id="GO:0055085">
    <property type="term" value="P:transmembrane transport"/>
    <property type="evidence" value="ECO:0007669"/>
    <property type="project" value="InterPro"/>
</dbReference>
<evidence type="ECO:0000313" key="6">
    <source>
        <dbReference type="Proteomes" id="UP000639396"/>
    </source>
</evidence>
<evidence type="ECO:0000256" key="2">
    <source>
        <dbReference type="ARBA" id="ARBA00022448"/>
    </source>
</evidence>
<dbReference type="PANTHER" id="PTHR43649:SF12">
    <property type="entry name" value="DIACETYLCHITOBIOSE BINDING PROTEIN DASA"/>
    <property type="match status" value="1"/>
</dbReference>
<dbReference type="Gene3D" id="3.40.190.10">
    <property type="entry name" value="Periplasmic binding protein-like II"/>
    <property type="match status" value="1"/>
</dbReference>
<organism evidence="5 6">
    <name type="scientific">Paenibacillus oceani</name>
    <dbReference type="NCBI Taxonomy" id="2772510"/>
    <lineage>
        <taxon>Bacteria</taxon>
        <taxon>Bacillati</taxon>
        <taxon>Bacillota</taxon>
        <taxon>Bacilli</taxon>
        <taxon>Bacillales</taxon>
        <taxon>Paenibacillaceae</taxon>
        <taxon>Paenibacillus</taxon>
    </lineage>
</organism>
<evidence type="ECO:0000256" key="4">
    <source>
        <dbReference type="SAM" id="SignalP"/>
    </source>
</evidence>
<comment type="caution">
    <text evidence="5">The sequence shown here is derived from an EMBL/GenBank/DDBJ whole genome shotgun (WGS) entry which is preliminary data.</text>
</comment>
<dbReference type="PANTHER" id="PTHR43649">
    <property type="entry name" value="ARABINOSE-BINDING PROTEIN-RELATED"/>
    <property type="match status" value="1"/>
</dbReference>
<dbReference type="InterPro" id="IPR050490">
    <property type="entry name" value="Bact_solute-bd_prot1"/>
</dbReference>
<keyword evidence="3 4" id="KW-0732">Signal</keyword>
<evidence type="ECO:0000256" key="3">
    <source>
        <dbReference type="ARBA" id="ARBA00022729"/>
    </source>
</evidence>
<dbReference type="SUPFAM" id="SSF53850">
    <property type="entry name" value="Periplasmic binding protein-like II"/>
    <property type="match status" value="1"/>
</dbReference>
<dbReference type="RefSeq" id="WP_190929010.1">
    <property type="nucleotide sequence ID" value="NZ_JACXJA010000019.1"/>
</dbReference>
<evidence type="ECO:0000256" key="1">
    <source>
        <dbReference type="ARBA" id="ARBA00008520"/>
    </source>
</evidence>
<gene>
    <name evidence="5" type="ORF">IDH45_15405</name>
</gene>
<dbReference type="Proteomes" id="UP000639396">
    <property type="component" value="Unassembled WGS sequence"/>
</dbReference>
<evidence type="ECO:0000313" key="5">
    <source>
        <dbReference type="EMBL" id="MBD2863379.1"/>
    </source>
</evidence>
<proteinExistence type="inferred from homology"/>
<sequence length="430" mass="46423">MSRTIGKVILAALAIALPAAACSKAAEPAETKPQTAAPAAAEPLVLGMLGKPDAGIVKMLETKFPDAPIKAVSIDPKAIEQWVSGGGMPDLLLDVERISIPPYLLDRIQLDLSPYIKKSNLPLDRFEPGLIDHIRAYGDKNQMYALPVTRYLYALYYNKDVFDKLNVPYPTDGMSWEQILKLAESATRSVDGIAYRGLDPMMSEFGLVSLIDQFSLNAVDPATNQASVSTDRWQGMVSLLRSIYDIPGNRPETKSLRKPDDFLVTGKVAMALGIDPSALSGMKGSIDIVTYPTLPDKPGVGPGTRTLNAMITAGSKQKDKAFELITYLVSPEAQLMMSARGFGTVLTDPTIMKAYASDVSALKGKNVQAFFKNKLPQIGAISPYEVLALPVLYSAVPELVTAPDPKPVLQQIDTAMNGLIRAEAAKQVKK</sequence>
<dbReference type="AlphaFoldDB" id="A0A927C9L8"/>
<dbReference type="Pfam" id="PF01547">
    <property type="entry name" value="SBP_bac_1"/>
    <property type="match status" value="1"/>
</dbReference>
<accession>A0A927C9L8</accession>